<sequence length="119" mass="13890">MHLSLEMQELALAQTLEMQELALGQKLLIFKWCMELLNYPKTSTPSYIKNARSCYFWLGKDDYIDPRSKFMIPKLLGRIAELEHSVESSRKVETSDKEINKPTKSTKSMESKIDMKKKE</sequence>
<evidence type="ECO:0000313" key="2">
    <source>
        <dbReference type="EnsemblPlants" id="PGSC0003DMT400097199"/>
    </source>
</evidence>
<dbReference type="HOGENOM" id="CLU_2065685_0_0_1"/>
<reference evidence="2" key="2">
    <citation type="submission" date="2015-06" db="UniProtKB">
        <authorList>
            <consortium name="EnsemblPlants"/>
        </authorList>
    </citation>
    <scope>IDENTIFICATION</scope>
    <source>
        <strain evidence="2">DM1-3 516 R44</strain>
    </source>
</reference>
<dbReference type="STRING" id="4113.M1E042"/>
<keyword evidence="3" id="KW-1185">Reference proteome</keyword>
<accession>M1E042</accession>
<protein>
    <submittedName>
        <fullName evidence="2">Uncharacterized protein</fullName>
    </submittedName>
</protein>
<dbReference type="Gramene" id="PGSC0003DMT400097199">
    <property type="protein sequence ID" value="PGSC0003DMT400097199"/>
    <property type="gene ID" value="PGSC0003DMG400046770"/>
</dbReference>
<dbReference type="EnsemblPlants" id="PGSC0003DMT400097199">
    <property type="protein sequence ID" value="PGSC0003DMT400097199"/>
    <property type="gene ID" value="PGSC0003DMG400046770"/>
</dbReference>
<dbReference type="AlphaFoldDB" id="M1E042"/>
<dbReference type="PaxDb" id="4113-PGSC0003DMT400097199"/>
<dbReference type="InParanoid" id="M1E042"/>
<evidence type="ECO:0000256" key="1">
    <source>
        <dbReference type="SAM" id="MobiDB-lite"/>
    </source>
</evidence>
<feature type="region of interest" description="Disordered" evidence="1">
    <location>
        <begin position="84"/>
        <end position="119"/>
    </location>
</feature>
<name>M1E042_SOLTU</name>
<dbReference type="Proteomes" id="UP000011115">
    <property type="component" value="Unassembled WGS sequence"/>
</dbReference>
<proteinExistence type="predicted"/>
<organism evidence="2 3">
    <name type="scientific">Solanum tuberosum</name>
    <name type="common">Potato</name>
    <dbReference type="NCBI Taxonomy" id="4113"/>
    <lineage>
        <taxon>Eukaryota</taxon>
        <taxon>Viridiplantae</taxon>
        <taxon>Streptophyta</taxon>
        <taxon>Embryophyta</taxon>
        <taxon>Tracheophyta</taxon>
        <taxon>Spermatophyta</taxon>
        <taxon>Magnoliopsida</taxon>
        <taxon>eudicotyledons</taxon>
        <taxon>Gunneridae</taxon>
        <taxon>Pentapetalae</taxon>
        <taxon>asterids</taxon>
        <taxon>lamiids</taxon>
        <taxon>Solanales</taxon>
        <taxon>Solanaceae</taxon>
        <taxon>Solanoideae</taxon>
        <taxon>Solaneae</taxon>
        <taxon>Solanum</taxon>
    </lineage>
</organism>
<reference evidence="3" key="1">
    <citation type="journal article" date="2011" name="Nature">
        <title>Genome sequence and analysis of the tuber crop potato.</title>
        <authorList>
            <consortium name="The Potato Genome Sequencing Consortium"/>
        </authorList>
    </citation>
    <scope>NUCLEOTIDE SEQUENCE [LARGE SCALE GENOMIC DNA]</scope>
    <source>
        <strain evidence="3">cv. DM1-3 516 R44</strain>
    </source>
</reference>
<evidence type="ECO:0000313" key="3">
    <source>
        <dbReference type="Proteomes" id="UP000011115"/>
    </source>
</evidence>